<reference evidence="1" key="2">
    <citation type="journal article" date="2015" name="Fish Shellfish Immunol.">
        <title>Early steps in the European eel (Anguilla anguilla)-Vibrio vulnificus interaction in the gills: Role of the RtxA13 toxin.</title>
        <authorList>
            <person name="Callol A."/>
            <person name="Pajuelo D."/>
            <person name="Ebbesson L."/>
            <person name="Teles M."/>
            <person name="MacKenzie S."/>
            <person name="Amaro C."/>
        </authorList>
    </citation>
    <scope>NUCLEOTIDE SEQUENCE</scope>
</reference>
<dbReference type="AlphaFoldDB" id="A0A0E9S825"/>
<name>A0A0E9S825_ANGAN</name>
<dbReference type="EMBL" id="GBXM01071884">
    <property type="protein sequence ID" value="JAH36693.1"/>
    <property type="molecule type" value="Transcribed_RNA"/>
</dbReference>
<evidence type="ECO:0000313" key="1">
    <source>
        <dbReference type="EMBL" id="JAH36693.1"/>
    </source>
</evidence>
<sequence length="62" mass="7048">MWGFHNIIPPSLNIVDTNYRGENIEITLQPTGNMNFCWGLASDLNSEIKHQAHEHQRKATSA</sequence>
<organism evidence="1">
    <name type="scientific">Anguilla anguilla</name>
    <name type="common">European freshwater eel</name>
    <name type="synonym">Muraena anguilla</name>
    <dbReference type="NCBI Taxonomy" id="7936"/>
    <lineage>
        <taxon>Eukaryota</taxon>
        <taxon>Metazoa</taxon>
        <taxon>Chordata</taxon>
        <taxon>Craniata</taxon>
        <taxon>Vertebrata</taxon>
        <taxon>Euteleostomi</taxon>
        <taxon>Actinopterygii</taxon>
        <taxon>Neopterygii</taxon>
        <taxon>Teleostei</taxon>
        <taxon>Anguilliformes</taxon>
        <taxon>Anguillidae</taxon>
        <taxon>Anguilla</taxon>
    </lineage>
</organism>
<accession>A0A0E9S825</accession>
<protein>
    <submittedName>
        <fullName evidence="1">Uncharacterized protein</fullName>
    </submittedName>
</protein>
<proteinExistence type="predicted"/>
<reference evidence="1" key="1">
    <citation type="submission" date="2014-11" db="EMBL/GenBank/DDBJ databases">
        <authorList>
            <person name="Amaro Gonzalez C."/>
        </authorList>
    </citation>
    <scope>NUCLEOTIDE SEQUENCE</scope>
</reference>